<dbReference type="RefSeq" id="WP_318595286.1">
    <property type="nucleotide sequence ID" value="NZ_JAWSTH010000002.1"/>
</dbReference>
<feature type="region of interest" description="Disordered" evidence="1">
    <location>
        <begin position="996"/>
        <end position="1026"/>
    </location>
</feature>
<dbReference type="Gene3D" id="2.60.120.260">
    <property type="entry name" value="Galactose-binding domain-like"/>
    <property type="match status" value="1"/>
</dbReference>
<dbReference type="EMBL" id="JAWSTH010000002">
    <property type="protein sequence ID" value="MDW5593025.1"/>
    <property type="molecule type" value="Genomic_DNA"/>
</dbReference>
<comment type="caution">
    <text evidence="3">The sequence shown here is derived from an EMBL/GenBank/DDBJ whole genome shotgun (WGS) entry which is preliminary data.</text>
</comment>
<name>A0ABU4HIE5_9ACTN</name>
<accession>A0ABU4HIE5</accession>
<dbReference type="SUPFAM" id="SSF49785">
    <property type="entry name" value="Galactose-binding domain-like"/>
    <property type="match status" value="1"/>
</dbReference>
<organism evidence="3 4">
    <name type="scientific">Conexibacter stalactiti</name>
    <dbReference type="NCBI Taxonomy" id="1940611"/>
    <lineage>
        <taxon>Bacteria</taxon>
        <taxon>Bacillati</taxon>
        <taxon>Actinomycetota</taxon>
        <taxon>Thermoleophilia</taxon>
        <taxon>Solirubrobacterales</taxon>
        <taxon>Conexibacteraceae</taxon>
        <taxon>Conexibacter</taxon>
    </lineage>
</organism>
<keyword evidence="4" id="KW-1185">Reference proteome</keyword>
<feature type="chain" id="PRO_5046786346" evidence="2">
    <location>
        <begin position="26"/>
        <end position="1137"/>
    </location>
</feature>
<evidence type="ECO:0000256" key="2">
    <source>
        <dbReference type="SAM" id="SignalP"/>
    </source>
</evidence>
<dbReference type="PANTHER" id="PTHR36848:SF2">
    <property type="entry name" value="SECRETED PROTEIN"/>
    <property type="match status" value="1"/>
</dbReference>
<dbReference type="InterPro" id="IPR053161">
    <property type="entry name" value="Ulvan_degrading_GH"/>
</dbReference>
<dbReference type="InterPro" id="IPR008979">
    <property type="entry name" value="Galactose-bd-like_sf"/>
</dbReference>
<dbReference type="PANTHER" id="PTHR36848">
    <property type="entry name" value="DNA-BINDING PROTEIN (PUTATIVE SECRETED PROTEIN)-RELATED"/>
    <property type="match status" value="1"/>
</dbReference>
<dbReference type="GO" id="GO:0016787">
    <property type="term" value="F:hydrolase activity"/>
    <property type="evidence" value="ECO:0007669"/>
    <property type="project" value="UniProtKB-KW"/>
</dbReference>
<proteinExistence type="predicted"/>
<gene>
    <name evidence="3" type="ORF">R7226_01660</name>
</gene>
<keyword evidence="3" id="KW-0378">Hydrolase</keyword>
<feature type="compositionally biased region" description="Pro residues" evidence="1">
    <location>
        <begin position="192"/>
        <end position="201"/>
    </location>
</feature>
<feature type="region of interest" description="Disordered" evidence="1">
    <location>
        <begin position="189"/>
        <end position="216"/>
    </location>
</feature>
<dbReference type="Proteomes" id="UP001284601">
    <property type="component" value="Unassembled WGS sequence"/>
</dbReference>
<dbReference type="Pfam" id="PF17132">
    <property type="entry name" value="Glyco_hydro_106"/>
    <property type="match status" value="1"/>
</dbReference>
<evidence type="ECO:0000313" key="3">
    <source>
        <dbReference type="EMBL" id="MDW5593025.1"/>
    </source>
</evidence>
<protein>
    <submittedName>
        <fullName evidence="3">Glycosyl hydrolase</fullName>
    </submittedName>
</protein>
<keyword evidence="2" id="KW-0732">Signal</keyword>
<feature type="signal peptide" evidence="2">
    <location>
        <begin position="1"/>
        <end position="25"/>
    </location>
</feature>
<reference evidence="4" key="1">
    <citation type="submission" date="2023-07" db="EMBL/GenBank/DDBJ databases">
        <title>Conexibacter stalactiti sp. nov., isolated from stalactites in a lava cave and emended description of the genus Conexibacter.</title>
        <authorList>
            <person name="Lee S.D."/>
        </authorList>
    </citation>
    <scope>NUCLEOTIDE SEQUENCE [LARGE SCALE GENOMIC DNA]</scope>
    <source>
        <strain evidence="4">KCTC 39840</strain>
    </source>
</reference>
<evidence type="ECO:0000256" key="1">
    <source>
        <dbReference type="SAM" id="MobiDB-lite"/>
    </source>
</evidence>
<feature type="compositionally biased region" description="Pro residues" evidence="1">
    <location>
        <begin position="1000"/>
        <end position="1011"/>
    </location>
</feature>
<sequence length="1137" mass="122741">MAKCKRVTLAITVAATLGAATPAMSAPPPRAAEASAPFASVAWDPLKNPGAFLAPPNDARPKIRWWWAAPYDTDETRRELEAIKAAGFSGAEIAYDAASWATDAQRENLGLAIDFASRNDFEIDMTVGASWPVATPATRAGTDLSQKELQYGRADVAGGGIFSGSLPYPYDDPTNARNARLVAVTAARVSTPGPPVQPPARPGGTINPPATSTVLDPSSLRDITDQVSGGNLTWTAPTGDWIVFAFWSRDTAQGARGVASLFDTESINAAAGYVSENQIGPANTDPLRAVGGSFFEDSLELNATSAYWSRQMLSEFKNRRGYDLTKYLPLIFRQGEALYKVKGRDAVPDFDLPSQAADRVRADYHVLLDDLYADEHIDKLADWSANYDMRFRTQAAYGDSLNTSRGAREVAEAGGLPDDESLNAGGWFTPPYDTSSDGWFQFMMDHYRSVAGGAHQGGENEVGNELGANRVPFQMTLRRYEQLMNIAWATGVSRPIPHGYNYQATGARWPGTSRFSNGISETWNADTYPQWSMWKPLTDYWARGTYTLMSGSSRSDVAVLYDGFITSAADGQNRVPPRALFDTRSMETRGYQLQYIDSDGIAQPEAQGNGTLFPRGPAYRAVVINQKALRPDTAEALADQVEKGLAIVFVGERPNRAATNLNPKQADARVAKAIERMVERPSVRQVAQPSEVGAALQAIGVRPDIDWSTGEQVYGQHRETASSDIYYIHNPTTRDVAFSPAFKATGRPQTLDLWTGEIRPVSTYSAESGRVTVPINLEAGENVVIAFPKGNLDDSIHVVASDAEAIQPGAGSTVDIVDTGSGTRTLKLSNGHDQTASLPALPAAVTATNWKLTVRQVGPEPIQPTIEVDLADLTDWRSIDALRSAAGIGTYETIVNLPDDWTAAARGAYLDLGRVEGGSAQAYVNGTLASAAPVAADTIDVSSLLRSGGNTIKVVFASTLRNKLTAVVASGATETTGLIGPVRLTPYNRVTADLRVPSEQPRPPVEQPRPPIEQLRPPIARRPSSTVTSTVAKTVRLSGLRSKGLLVRVELPQRATITVTLSARLPGERRATNLARIQRTTTNAVTVRMRLKTGSAATRKLRVALRAHRAIKARVVVKTTLPGRKPKTQTMPVTIRR</sequence>
<evidence type="ECO:0000313" key="4">
    <source>
        <dbReference type="Proteomes" id="UP001284601"/>
    </source>
</evidence>